<keyword evidence="1" id="KW-0863">Zinc-finger</keyword>
<keyword evidence="1" id="KW-0862">Zinc</keyword>
<evidence type="ECO:0000313" key="4">
    <source>
        <dbReference type="EMBL" id="OEU09623.1"/>
    </source>
</evidence>
<dbReference type="PANTHER" id="PTHR14879:SF5">
    <property type="entry name" value="RING-TYPE DOMAIN-CONTAINING PROTEIN"/>
    <property type="match status" value="1"/>
</dbReference>
<dbReference type="AlphaFoldDB" id="A0A1E7EVQ4"/>
<dbReference type="SUPFAM" id="SSF57850">
    <property type="entry name" value="RING/U-box"/>
    <property type="match status" value="1"/>
</dbReference>
<feature type="region of interest" description="Disordered" evidence="2">
    <location>
        <begin position="1"/>
        <end position="21"/>
    </location>
</feature>
<evidence type="ECO:0000313" key="5">
    <source>
        <dbReference type="Proteomes" id="UP000095751"/>
    </source>
</evidence>
<dbReference type="Gene3D" id="3.30.40.10">
    <property type="entry name" value="Zinc/RING finger domain, C3HC4 (zinc finger)"/>
    <property type="match status" value="1"/>
</dbReference>
<dbReference type="InParanoid" id="A0A1E7EVQ4"/>
<dbReference type="InterPro" id="IPR051728">
    <property type="entry name" value="RING-FYVE_E3_ubiquitin-ligase"/>
</dbReference>
<dbReference type="PROSITE" id="PS50089">
    <property type="entry name" value="ZF_RING_2"/>
    <property type="match status" value="1"/>
</dbReference>
<dbReference type="Proteomes" id="UP000095751">
    <property type="component" value="Unassembled WGS sequence"/>
</dbReference>
<organism evidence="4 5">
    <name type="scientific">Fragilariopsis cylindrus CCMP1102</name>
    <dbReference type="NCBI Taxonomy" id="635003"/>
    <lineage>
        <taxon>Eukaryota</taxon>
        <taxon>Sar</taxon>
        <taxon>Stramenopiles</taxon>
        <taxon>Ochrophyta</taxon>
        <taxon>Bacillariophyta</taxon>
        <taxon>Bacillariophyceae</taxon>
        <taxon>Bacillariophycidae</taxon>
        <taxon>Bacillariales</taxon>
        <taxon>Bacillariaceae</taxon>
        <taxon>Fragilariopsis</taxon>
    </lineage>
</organism>
<evidence type="ECO:0000256" key="2">
    <source>
        <dbReference type="SAM" id="MobiDB-lite"/>
    </source>
</evidence>
<feature type="domain" description="RING-type" evidence="3">
    <location>
        <begin position="323"/>
        <end position="358"/>
    </location>
</feature>
<dbReference type="GO" id="GO:0008270">
    <property type="term" value="F:zinc ion binding"/>
    <property type="evidence" value="ECO:0007669"/>
    <property type="project" value="UniProtKB-KW"/>
</dbReference>
<dbReference type="Gene3D" id="1.25.40.20">
    <property type="entry name" value="Ankyrin repeat-containing domain"/>
    <property type="match status" value="1"/>
</dbReference>
<dbReference type="InterPro" id="IPR001841">
    <property type="entry name" value="Znf_RING"/>
</dbReference>
<proteinExistence type="predicted"/>
<dbReference type="EMBL" id="KV784375">
    <property type="protein sequence ID" value="OEU09623.1"/>
    <property type="molecule type" value="Genomic_DNA"/>
</dbReference>
<dbReference type="InterPro" id="IPR013083">
    <property type="entry name" value="Znf_RING/FYVE/PHD"/>
</dbReference>
<keyword evidence="1" id="KW-0479">Metal-binding</keyword>
<dbReference type="KEGG" id="fcy:FRACYDRAFT_277364"/>
<accession>A0A1E7EVQ4</accession>
<dbReference type="InterPro" id="IPR002110">
    <property type="entry name" value="Ankyrin_rpt"/>
</dbReference>
<gene>
    <name evidence="4" type="ORF">FRACYDRAFT_277364</name>
</gene>
<dbReference type="Pfam" id="PF13606">
    <property type="entry name" value="Ank_3"/>
    <property type="match status" value="1"/>
</dbReference>
<dbReference type="InterPro" id="IPR036770">
    <property type="entry name" value="Ankyrin_rpt-contain_sf"/>
</dbReference>
<dbReference type="OrthoDB" id="44365at2759"/>
<dbReference type="Pfam" id="PF13920">
    <property type="entry name" value="zf-C3HC4_3"/>
    <property type="match status" value="1"/>
</dbReference>
<dbReference type="PANTHER" id="PTHR14879">
    <property type="entry name" value="CASPASE REGULATOR, RING FINGER DOMAIN-CONTAINING"/>
    <property type="match status" value="1"/>
</dbReference>
<evidence type="ECO:0000256" key="1">
    <source>
        <dbReference type="PROSITE-ProRule" id="PRU00175"/>
    </source>
</evidence>
<reference evidence="4 5" key="1">
    <citation type="submission" date="2016-09" db="EMBL/GenBank/DDBJ databases">
        <title>Extensive genetic diversity and differential bi-allelic expression allows diatom success in the polar Southern Ocean.</title>
        <authorList>
            <consortium name="DOE Joint Genome Institute"/>
            <person name="Mock T."/>
            <person name="Otillar R.P."/>
            <person name="Strauss J."/>
            <person name="Dupont C."/>
            <person name="Frickenhaus S."/>
            <person name="Maumus F."/>
            <person name="Mcmullan M."/>
            <person name="Sanges R."/>
            <person name="Schmutz J."/>
            <person name="Toseland A."/>
            <person name="Valas R."/>
            <person name="Veluchamy A."/>
            <person name="Ward B.J."/>
            <person name="Allen A."/>
            <person name="Barry K."/>
            <person name="Falciatore A."/>
            <person name="Ferrante M."/>
            <person name="Fortunato A.E."/>
            <person name="Gloeckner G."/>
            <person name="Gruber A."/>
            <person name="Hipkin R."/>
            <person name="Janech M."/>
            <person name="Kroth P."/>
            <person name="Leese F."/>
            <person name="Lindquist E."/>
            <person name="Lyon B.R."/>
            <person name="Martin J."/>
            <person name="Mayer C."/>
            <person name="Parker M."/>
            <person name="Quesneville H."/>
            <person name="Raymond J."/>
            <person name="Uhlig C."/>
            <person name="Valentin K.U."/>
            <person name="Worden A.Z."/>
            <person name="Armbrust E.V."/>
            <person name="Bowler C."/>
            <person name="Green B."/>
            <person name="Moulton V."/>
            <person name="Van Oosterhout C."/>
            <person name="Grigoriev I."/>
        </authorList>
    </citation>
    <scope>NUCLEOTIDE SEQUENCE [LARGE SCALE GENOMIC DNA]</scope>
    <source>
        <strain evidence="4 5">CCMP1102</strain>
    </source>
</reference>
<keyword evidence="5" id="KW-1185">Reference proteome</keyword>
<sequence>MASSNTIINTSRPSSAGANSNAGFRNNFSAAVAAVRNRPQRRTSSVSTSSWITTIAGNHNTNSHTRFSFPTEADGRRFGKAYSPPKIMTASLRCFRCSVKFSTSKCKPCNCNNCGVQICDGCSRRWGVRMLPKTYLITPNDTNIGSALTARVCKSCDWLSNAFCMALLQGQHNNAVLIHVSGNINLRCCFADIHKEAMFPIHCAVMGGNLDLVKWLIDAHGCPISVQRSPQSGMLQSVQTSKSRTLMDLVMTGKPKVDILAYLVAKNLDVRDAKDPTLAAKTLQTVMSAGYRFEQDERGNTSSSLPLYTDCTDDSVTTIEDACIICYERQMNCVLAPCGHQVCCSDCGNQLLECPLCKQNCNVLRIFKG</sequence>
<evidence type="ECO:0000259" key="3">
    <source>
        <dbReference type="PROSITE" id="PS50089"/>
    </source>
</evidence>
<dbReference type="CDD" id="cd16500">
    <property type="entry name" value="RING-HC_CARP"/>
    <property type="match status" value="1"/>
</dbReference>
<protein>
    <recommendedName>
        <fullName evidence="3">RING-type domain-containing protein</fullName>
    </recommendedName>
</protein>
<name>A0A1E7EVQ4_9STRA</name>